<dbReference type="Pfam" id="PF00440">
    <property type="entry name" value="TetR_N"/>
    <property type="match status" value="1"/>
</dbReference>
<gene>
    <name evidence="8" type="ORF">ACFP2T_24360</name>
</gene>
<dbReference type="Gene3D" id="1.10.10.10">
    <property type="entry name" value="Winged helix-like DNA-binding domain superfamily/Winged helix DNA-binding domain"/>
    <property type="match status" value="1"/>
</dbReference>
<dbReference type="PANTHER" id="PTHR30055">
    <property type="entry name" value="HTH-TYPE TRANSCRIPTIONAL REGULATOR RUTR"/>
    <property type="match status" value="1"/>
</dbReference>
<proteinExistence type="predicted"/>
<dbReference type="InterPro" id="IPR009057">
    <property type="entry name" value="Homeodomain-like_sf"/>
</dbReference>
<dbReference type="SUPFAM" id="SSF46689">
    <property type="entry name" value="Homeodomain-like"/>
    <property type="match status" value="1"/>
</dbReference>
<evidence type="ECO:0000256" key="1">
    <source>
        <dbReference type="ARBA" id="ARBA00023015"/>
    </source>
</evidence>
<dbReference type="InterPro" id="IPR036271">
    <property type="entry name" value="Tet_transcr_reg_TetR-rel_C_sf"/>
</dbReference>
<keyword evidence="2 4" id="KW-0238">DNA-binding</keyword>
<dbReference type="InterPro" id="IPR001647">
    <property type="entry name" value="HTH_TetR"/>
</dbReference>
<dbReference type="PANTHER" id="PTHR30055:SF151">
    <property type="entry name" value="TRANSCRIPTIONAL REGULATORY PROTEIN"/>
    <property type="match status" value="1"/>
</dbReference>
<keyword evidence="3" id="KW-0804">Transcription</keyword>
<dbReference type="RefSeq" id="WP_377425170.1">
    <property type="nucleotide sequence ID" value="NZ_JBHSPR010000018.1"/>
</dbReference>
<keyword evidence="9" id="KW-1185">Reference proteome</keyword>
<dbReference type="CDD" id="cd07377">
    <property type="entry name" value="WHTH_GntR"/>
    <property type="match status" value="1"/>
</dbReference>
<evidence type="ECO:0000259" key="6">
    <source>
        <dbReference type="PROSITE" id="PS50949"/>
    </source>
</evidence>
<dbReference type="InterPro" id="IPR004111">
    <property type="entry name" value="Repressor_TetR_C"/>
</dbReference>
<sequence length="328" mass="35613">MDRSAAEPPYRRIVAEIQRRIGAGELRPGDRVPSTRQITAEWGVAMATATKVLTALREAGLVRPVPGVGTVVAEPEPQPSPPARSGGRRTVRDSDPGLTRERVVRTAIEVADAEGFAALSMRRVAVRLGVGTMALYRHVPSRDELVALMVEEVLAENPLPETPPPGWRAQLELITRLRWAVFRRHPWMHQTMSLTRPMLSPQGMAQTDWTMRAVDGLGLDVPTMFYVTVSIAGFAHGLAANLVWESEAEQESGLTDEEWMANQDSAMNSIFASGTMPMLARLAEIDLDFDLDRVFEFGLRRMLDGLAVLIEGGGIEGGGGEGGGPAVA</sequence>
<dbReference type="PROSITE" id="PS50949">
    <property type="entry name" value="HTH_GNTR"/>
    <property type="match status" value="1"/>
</dbReference>
<dbReference type="EMBL" id="JBHSPR010000018">
    <property type="protein sequence ID" value="MFC6019327.1"/>
    <property type="molecule type" value="Genomic_DNA"/>
</dbReference>
<feature type="domain" description="HTH gntR-type" evidence="6">
    <location>
        <begin position="7"/>
        <end position="75"/>
    </location>
</feature>
<dbReference type="SMART" id="SM00345">
    <property type="entry name" value="HTH_GNTR"/>
    <property type="match status" value="1"/>
</dbReference>
<dbReference type="Gene3D" id="1.10.10.60">
    <property type="entry name" value="Homeodomain-like"/>
    <property type="match status" value="1"/>
</dbReference>
<feature type="compositionally biased region" description="Basic and acidic residues" evidence="5">
    <location>
        <begin position="90"/>
        <end position="99"/>
    </location>
</feature>
<dbReference type="SUPFAM" id="SSF46785">
    <property type="entry name" value="Winged helix' DNA-binding domain"/>
    <property type="match status" value="1"/>
</dbReference>
<comment type="caution">
    <text evidence="8">The sequence shown here is derived from an EMBL/GenBank/DDBJ whole genome shotgun (WGS) entry which is preliminary data.</text>
</comment>
<feature type="domain" description="HTH tetR-type" evidence="7">
    <location>
        <begin position="97"/>
        <end position="157"/>
    </location>
</feature>
<evidence type="ECO:0000256" key="2">
    <source>
        <dbReference type="ARBA" id="ARBA00023125"/>
    </source>
</evidence>
<evidence type="ECO:0000256" key="5">
    <source>
        <dbReference type="SAM" id="MobiDB-lite"/>
    </source>
</evidence>
<dbReference type="InterPro" id="IPR036388">
    <property type="entry name" value="WH-like_DNA-bd_sf"/>
</dbReference>
<name>A0ABW1KDJ1_9ACTN</name>
<evidence type="ECO:0000313" key="9">
    <source>
        <dbReference type="Proteomes" id="UP001596203"/>
    </source>
</evidence>
<dbReference type="PROSITE" id="PS50977">
    <property type="entry name" value="HTH_TETR_2"/>
    <property type="match status" value="1"/>
</dbReference>
<organism evidence="8 9">
    <name type="scientific">Plantactinospora solaniradicis</name>
    <dbReference type="NCBI Taxonomy" id="1723736"/>
    <lineage>
        <taxon>Bacteria</taxon>
        <taxon>Bacillati</taxon>
        <taxon>Actinomycetota</taxon>
        <taxon>Actinomycetes</taxon>
        <taxon>Micromonosporales</taxon>
        <taxon>Micromonosporaceae</taxon>
        <taxon>Plantactinospora</taxon>
    </lineage>
</organism>
<accession>A0ABW1KDJ1</accession>
<keyword evidence="1" id="KW-0805">Transcription regulation</keyword>
<evidence type="ECO:0000256" key="3">
    <source>
        <dbReference type="ARBA" id="ARBA00023163"/>
    </source>
</evidence>
<protein>
    <submittedName>
        <fullName evidence="8">TetR/AcrR family transcriptional regulator C-terminal domain-containing protein</fullName>
    </submittedName>
</protein>
<dbReference type="Proteomes" id="UP001596203">
    <property type="component" value="Unassembled WGS sequence"/>
</dbReference>
<dbReference type="Pfam" id="PF02909">
    <property type="entry name" value="TetR_C_1"/>
    <property type="match status" value="1"/>
</dbReference>
<dbReference type="InterPro" id="IPR050109">
    <property type="entry name" value="HTH-type_TetR-like_transc_reg"/>
</dbReference>
<dbReference type="InterPro" id="IPR036390">
    <property type="entry name" value="WH_DNA-bd_sf"/>
</dbReference>
<evidence type="ECO:0000259" key="7">
    <source>
        <dbReference type="PROSITE" id="PS50977"/>
    </source>
</evidence>
<dbReference type="SUPFAM" id="SSF48498">
    <property type="entry name" value="Tetracyclin repressor-like, C-terminal domain"/>
    <property type="match status" value="1"/>
</dbReference>
<dbReference type="Pfam" id="PF00392">
    <property type="entry name" value="GntR"/>
    <property type="match status" value="1"/>
</dbReference>
<feature type="DNA-binding region" description="H-T-H motif" evidence="4">
    <location>
        <begin position="120"/>
        <end position="139"/>
    </location>
</feature>
<evidence type="ECO:0000256" key="4">
    <source>
        <dbReference type="PROSITE-ProRule" id="PRU00335"/>
    </source>
</evidence>
<dbReference type="InterPro" id="IPR000524">
    <property type="entry name" value="Tscrpt_reg_HTH_GntR"/>
</dbReference>
<reference evidence="9" key="1">
    <citation type="journal article" date="2019" name="Int. J. Syst. Evol. Microbiol.">
        <title>The Global Catalogue of Microorganisms (GCM) 10K type strain sequencing project: providing services to taxonomists for standard genome sequencing and annotation.</title>
        <authorList>
            <consortium name="The Broad Institute Genomics Platform"/>
            <consortium name="The Broad Institute Genome Sequencing Center for Infectious Disease"/>
            <person name="Wu L."/>
            <person name="Ma J."/>
        </authorList>
    </citation>
    <scope>NUCLEOTIDE SEQUENCE [LARGE SCALE GENOMIC DNA]</scope>
    <source>
        <strain evidence="9">ZS-35-S2</strain>
    </source>
</reference>
<feature type="region of interest" description="Disordered" evidence="5">
    <location>
        <begin position="69"/>
        <end position="99"/>
    </location>
</feature>
<evidence type="ECO:0000313" key="8">
    <source>
        <dbReference type="EMBL" id="MFC6019327.1"/>
    </source>
</evidence>
<dbReference type="Gene3D" id="1.10.357.10">
    <property type="entry name" value="Tetracycline Repressor, domain 2"/>
    <property type="match status" value="1"/>
</dbReference>